<evidence type="ECO:0000256" key="1">
    <source>
        <dbReference type="ARBA" id="ARBA00001917"/>
    </source>
</evidence>
<keyword evidence="7" id="KW-0520">NAD</keyword>
<reference evidence="10" key="1">
    <citation type="submission" date="2016-10" db="EMBL/GenBank/DDBJ databases">
        <authorList>
            <person name="Varghese N."/>
            <person name="Submissions S."/>
        </authorList>
    </citation>
    <scope>NUCLEOTIDE SEQUENCE [LARGE SCALE GENOMIC DNA]</scope>
    <source>
        <strain evidence="10">DSM 18733</strain>
    </source>
</reference>
<dbReference type="STRING" id="407022.SAMN05661044_02118"/>
<accession>A0A1H7MTG6</accession>
<dbReference type="RefSeq" id="WP_093323233.1">
    <property type="nucleotide sequence ID" value="NZ_FOAF01000001.1"/>
</dbReference>
<keyword evidence="5" id="KW-0521">NADP</keyword>
<dbReference type="Gene3D" id="3.40.109.10">
    <property type="entry name" value="NADH Oxidase"/>
    <property type="match status" value="1"/>
</dbReference>
<dbReference type="InterPro" id="IPR026021">
    <property type="entry name" value="YdjA-like"/>
</dbReference>
<keyword evidence="6" id="KW-0560">Oxidoreductase</keyword>
<name>A0A1H7MTG6_OLID1</name>
<gene>
    <name evidence="9" type="ORF">SAMN05661044_02118</name>
</gene>
<dbReference type="CDD" id="cd02135">
    <property type="entry name" value="YdjA-like"/>
    <property type="match status" value="1"/>
</dbReference>
<dbReference type="AlphaFoldDB" id="A0A1H7MTG6"/>
<dbReference type="InterPro" id="IPR052530">
    <property type="entry name" value="NAD(P)H_nitroreductase"/>
</dbReference>
<evidence type="ECO:0000256" key="7">
    <source>
        <dbReference type="ARBA" id="ARBA00023027"/>
    </source>
</evidence>
<feature type="domain" description="Nitroreductase" evidence="8">
    <location>
        <begin position="26"/>
        <end position="186"/>
    </location>
</feature>
<organism evidence="9 10">
    <name type="scientific">Olivibacter domesticus</name>
    <name type="common">Pseudosphingobacterium domesticum</name>
    <dbReference type="NCBI Taxonomy" id="407022"/>
    <lineage>
        <taxon>Bacteria</taxon>
        <taxon>Pseudomonadati</taxon>
        <taxon>Bacteroidota</taxon>
        <taxon>Sphingobacteriia</taxon>
        <taxon>Sphingobacteriales</taxon>
        <taxon>Sphingobacteriaceae</taxon>
        <taxon>Olivibacter</taxon>
    </lineage>
</organism>
<dbReference type="InterPro" id="IPR029479">
    <property type="entry name" value="Nitroreductase"/>
</dbReference>
<dbReference type="InterPro" id="IPR000415">
    <property type="entry name" value="Nitroreductase-like"/>
</dbReference>
<evidence type="ECO:0000256" key="3">
    <source>
        <dbReference type="ARBA" id="ARBA00022630"/>
    </source>
</evidence>
<evidence type="ECO:0000256" key="4">
    <source>
        <dbReference type="ARBA" id="ARBA00022643"/>
    </source>
</evidence>
<evidence type="ECO:0000256" key="6">
    <source>
        <dbReference type="ARBA" id="ARBA00023002"/>
    </source>
</evidence>
<sequence>MEFFNENLIKEKEDCPHFYSPITAVIRNRRSIYADRYYKKEIPAHELEEILTNATWAPTHKMTEPWRFIILSDEQQVDYGNYMFNYHKDRYYDLPEVKRTVKFEYLKNYPLNAACIVAVVFQKNSQLLPEWEEIAAISCAVQNMALTCTALNIGSYWASGGAAVDYVKTLGLTDREQSFGLFFMGYYDLSQKPVTKRRTAIAEKVIGLKHI</sequence>
<evidence type="ECO:0000313" key="9">
    <source>
        <dbReference type="EMBL" id="SEL14349.1"/>
    </source>
</evidence>
<evidence type="ECO:0000313" key="10">
    <source>
        <dbReference type="Proteomes" id="UP000199421"/>
    </source>
</evidence>
<protein>
    <submittedName>
        <fullName evidence="9">Nitroreductase</fullName>
    </submittedName>
</protein>
<dbReference type="OrthoDB" id="9804207at2"/>
<dbReference type="PANTHER" id="PTHR43821:SF1">
    <property type="entry name" value="NAD(P)H NITROREDUCTASE YDJA-RELATED"/>
    <property type="match status" value="1"/>
</dbReference>
<keyword evidence="4" id="KW-0288">FMN</keyword>
<evidence type="ECO:0000256" key="5">
    <source>
        <dbReference type="ARBA" id="ARBA00022857"/>
    </source>
</evidence>
<comment type="similarity">
    <text evidence="2">Belongs to the nitroreductase family.</text>
</comment>
<proteinExistence type="inferred from homology"/>
<dbReference type="GO" id="GO:0016491">
    <property type="term" value="F:oxidoreductase activity"/>
    <property type="evidence" value="ECO:0007669"/>
    <property type="project" value="UniProtKB-KW"/>
</dbReference>
<dbReference type="SUPFAM" id="SSF55469">
    <property type="entry name" value="FMN-dependent nitroreductase-like"/>
    <property type="match status" value="1"/>
</dbReference>
<keyword evidence="10" id="KW-1185">Reference proteome</keyword>
<dbReference type="EMBL" id="FOAF01000001">
    <property type="protein sequence ID" value="SEL14349.1"/>
    <property type="molecule type" value="Genomic_DNA"/>
</dbReference>
<evidence type="ECO:0000259" key="8">
    <source>
        <dbReference type="Pfam" id="PF00881"/>
    </source>
</evidence>
<dbReference type="Pfam" id="PF00881">
    <property type="entry name" value="Nitroreductase"/>
    <property type="match status" value="1"/>
</dbReference>
<dbReference type="PANTHER" id="PTHR43821">
    <property type="entry name" value="NAD(P)H NITROREDUCTASE YDJA-RELATED"/>
    <property type="match status" value="1"/>
</dbReference>
<comment type="cofactor">
    <cofactor evidence="1">
        <name>FMN</name>
        <dbReference type="ChEBI" id="CHEBI:58210"/>
    </cofactor>
</comment>
<keyword evidence="3" id="KW-0285">Flavoprotein</keyword>
<evidence type="ECO:0000256" key="2">
    <source>
        <dbReference type="ARBA" id="ARBA00007118"/>
    </source>
</evidence>
<dbReference type="Proteomes" id="UP000199421">
    <property type="component" value="Unassembled WGS sequence"/>
</dbReference>